<keyword evidence="9" id="KW-1185">Reference proteome</keyword>
<proteinExistence type="inferred from homology"/>
<comment type="subunit">
    <text evidence="3">Homodimer.</text>
</comment>
<feature type="binding site" evidence="7">
    <location>
        <position position="186"/>
    </location>
    <ligand>
        <name>Zn(2+)</name>
        <dbReference type="ChEBI" id="CHEBI:29105"/>
        <label>1</label>
    </ligand>
</feature>
<feature type="binding site" evidence="7">
    <location>
        <position position="87"/>
    </location>
    <ligand>
        <name>Zn(2+)</name>
        <dbReference type="ChEBI" id="CHEBI:29105"/>
        <label>2</label>
    </ligand>
</feature>
<reference evidence="8 9" key="1">
    <citation type="submission" date="2016-10" db="EMBL/GenBank/DDBJ databases">
        <authorList>
            <person name="de Groot N.N."/>
        </authorList>
    </citation>
    <scope>NUCLEOTIDE SEQUENCE [LARGE SCALE GENOMIC DNA]</scope>
    <source>
        <strain evidence="8 9">DSM 18180</strain>
    </source>
</reference>
<evidence type="ECO:0000256" key="4">
    <source>
        <dbReference type="ARBA" id="ARBA00022723"/>
    </source>
</evidence>
<dbReference type="Gene3D" id="3.30.70.360">
    <property type="match status" value="1"/>
</dbReference>
<keyword evidence="7" id="KW-0862">Zinc</keyword>
<dbReference type="PIRSF" id="PIRSF001235">
    <property type="entry name" value="Amidase_carbamoylase"/>
    <property type="match status" value="1"/>
</dbReference>
<feature type="binding site" evidence="7">
    <location>
        <position position="122"/>
    </location>
    <ligand>
        <name>Zn(2+)</name>
        <dbReference type="ChEBI" id="CHEBI:29105"/>
        <label>2</label>
    </ligand>
</feature>
<protein>
    <submittedName>
        <fullName evidence="8">N-carbamoyl-L-amino-acid hydrolase</fullName>
    </submittedName>
</protein>
<dbReference type="AlphaFoldDB" id="A0A1K2IAB3"/>
<dbReference type="OrthoDB" id="9769665at2"/>
<dbReference type="EMBL" id="FPKV01000001">
    <property type="protein sequence ID" value="SFZ89349.1"/>
    <property type="molecule type" value="Genomic_DNA"/>
</dbReference>
<dbReference type="RefSeq" id="WP_072399729.1">
    <property type="nucleotide sequence ID" value="NZ_FPKV01000001.1"/>
</dbReference>
<dbReference type="InterPro" id="IPR010158">
    <property type="entry name" value="Amidase_Cbmase"/>
</dbReference>
<evidence type="ECO:0000256" key="6">
    <source>
        <dbReference type="ARBA" id="ARBA00023211"/>
    </source>
</evidence>
<dbReference type="GO" id="GO:0016813">
    <property type="term" value="F:hydrolase activity, acting on carbon-nitrogen (but not peptide) bonds, in linear amidines"/>
    <property type="evidence" value="ECO:0007669"/>
    <property type="project" value="InterPro"/>
</dbReference>
<comment type="cofactor">
    <cofactor evidence="1">
        <name>Mn(2+)</name>
        <dbReference type="ChEBI" id="CHEBI:29035"/>
    </cofactor>
</comment>
<feature type="binding site" evidence="7">
    <location>
        <position position="87"/>
    </location>
    <ligand>
        <name>Zn(2+)</name>
        <dbReference type="ChEBI" id="CHEBI:29105"/>
        <label>1</label>
    </ligand>
</feature>
<evidence type="ECO:0000256" key="7">
    <source>
        <dbReference type="PIRSR" id="PIRSR001235-1"/>
    </source>
</evidence>
<keyword evidence="4 7" id="KW-0479">Metal-binding</keyword>
<keyword evidence="5 8" id="KW-0378">Hydrolase</keyword>
<evidence type="ECO:0000313" key="9">
    <source>
        <dbReference type="Proteomes" id="UP000182544"/>
    </source>
</evidence>
<dbReference type="PANTHER" id="PTHR32494:SF19">
    <property type="entry name" value="ALLANTOATE DEIMINASE-RELATED"/>
    <property type="match status" value="1"/>
</dbReference>
<comment type="similarity">
    <text evidence="2">Belongs to the peptidase M20 family.</text>
</comment>
<evidence type="ECO:0000256" key="1">
    <source>
        <dbReference type="ARBA" id="ARBA00001936"/>
    </source>
</evidence>
<dbReference type="NCBIfam" id="TIGR01879">
    <property type="entry name" value="hydantase"/>
    <property type="match status" value="1"/>
</dbReference>
<feature type="binding site" evidence="7">
    <location>
        <position position="76"/>
    </location>
    <ligand>
        <name>Zn(2+)</name>
        <dbReference type="ChEBI" id="CHEBI:29105"/>
        <label>1</label>
    </ligand>
</feature>
<sequence>MQRLHEELDKLARFSSSEYPSVTRVLYTQNDLEARQYFISLCEDLNLKVRIDPIGNTYARWEGAEPKLAAIGTGSHIDAIPLSGQYDGTVGVFGALEAIRYLKSINFKPKRSIELVLFTAEEPTRFAIGCLGSRMMSGQLKLEQALKLKDKEGNFLNDVRIEAGFKGDLNEVELSKDYYHAFIELHIEQGPRLEKEGLDIGIVSKIAAPSTLRVNLIGEGGHAGAVLMPIRKDAGIAGAEIMIAVERIAKKSNSDDTVGTTGIFDILPRAVNSIPKEAYLEIDLRDTNIETRDKALSDLKQEIAEICEKRNIKYSIEILNCDPPAICDSQLVNTIEKVTNSLGYSSKIMASHAYHDSLFMAQLFPTTMIFIPSKDGVSHRPDEYSSPEQIEKGVKTLALTLKEIDG</sequence>
<comment type="cofactor">
    <cofactor evidence="7">
        <name>Zn(2+)</name>
        <dbReference type="ChEBI" id="CHEBI:29105"/>
    </cofactor>
    <text evidence="7">Binds 2 Zn(2+) ions per subunit.</text>
</comment>
<dbReference type="InterPro" id="IPR036264">
    <property type="entry name" value="Bact_exopeptidase_dim_dom"/>
</dbReference>
<dbReference type="STRING" id="369401.SAMN05428642_101184"/>
<evidence type="ECO:0000256" key="2">
    <source>
        <dbReference type="ARBA" id="ARBA00006153"/>
    </source>
</evidence>
<dbReference type="SUPFAM" id="SSF55031">
    <property type="entry name" value="Bacterial exopeptidase dimerisation domain"/>
    <property type="match status" value="1"/>
</dbReference>
<dbReference type="GO" id="GO:0046872">
    <property type="term" value="F:metal ion binding"/>
    <property type="evidence" value="ECO:0007669"/>
    <property type="project" value="UniProtKB-KW"/>
</dbReference>
<dbReference type="PANTHER" id="PTHR32494">
    <property type="entry name" value="ALLANTOATE DEIMINASE-RELATED"/>
    <property type="match status" value="1"/>
</dbReference>
<name>A0A1K2IAB3_9FLAO</name>
<feature type="binding site" evidence="7">
    <location>
        <position position="379"/>
    </location>
    <ligand>
        <name>Zn(2+)</name>
        <dbReference type="ChEBI" id="CHEBI:29105"/>
        <label>2</label>
    </ligand>
</feature>
<evidence type="ECO:0000313" key="8">
    <source>
        <dbReference type="EMBL" id="SFZ89349.1"/>
    </source>
</evidence>
<keyword evidence="6" id="KW-0464">Manganese</keyword>
<dbReference type="CDD" id="cd03884">
    <property type="entry name" value="M20_bAS"/>
    <property type="match status" value="1"/>
</dbReference>
<gene>
    <name evidence="8" type="ORF">SAMN05428642_101184</name>
</gene>
<organism evidence="8 9">
    <name type="scientific">Flaviramulus basaltis</name>
    <dbReference type="NCBI Taxonomy" id="369401"/>
    <lineage>
        <taxon>Bacteria</taxon>
        <taxon>Pseudomonadati</taxon>
        <taxon>Bacteroidota</taxon>
        <taxon>Flavobacteriia</taxon>
        <taxon>Flavobacteriales</taxon>
        <taxon>Flavobacteriaceae</taxon>
        <taxon>Flaviramulus</taxon>
    </lineage>
</organism>
<evidence type="ECO:0000256" key="5">
    <source>
        <dbReference type="ARBA" id="ARBA00022801"/>
    </source>
</evidence>
<dbReference type="Pfam" id="PF01546">
    <property type="entry name" value="Peptidase_M20"/>
    <property type="match status" value="1"/>
</dbReference>
<dbReference type="Gene3D" id="3.40.630.10">
    <property type="entry name" value="Zn peptidases"/>
    <property type="match status" value="1"/>
</dbReference>
<evidence type="ECO:0000256" key="3">
    <source>
        <dbReference type="ARBA" id="ARBA00011738"/>
    </source>
</evidence>
<dbReference type="Proteomes" id="UP000182544">
    <property type="component" value="Unassembled WGS sequence"/>
</dbReference>
<accession>A0A1K2IAB3</accession>
<dbReference type="SUPFAM" id="SSF53187">
    <property type="entry name" value="Zn-dependent exopeptidases"/>
    <property type="match status" value="1"/>
</dbReference>
<dbReference type="InterPro" id="IPR002933">
    <property type="entry name" value="Peptidase_M20"/>
</dbReference>